<protein>
    <recommendedName>
        <fullName evidence="2 6">2-dehydropantoate 2-reductase</fullName>
        <ecNumber evidence="2 6">1.1.1.169</ecNumber>
    </recommendedName>
    <alternativeName>
        <fullName evidence="5 6">Ketopantoate reductase</fullName>
    </alternativeName>
</protein>
<gene>
    <name evidence="9" type="primary">PAN5</name>
    <name evidence="9" type="ORF">H4219_003764</name>
</gene>
<accession>A0A9W7ZY04</accession>
<evidence type="ECO:0000256" key="3">
    <source>
        <dbReference type="ARBA" id="ARBA00022857"/>
    </source>
</evidence>
<evidence type="ECO:0000256" key="2">
    <source>
        <dbReference type="ARBA" id="ARBA00013014"/>
    </source>
</evidence>
<sequence length="347" mass="38241">MGRYHILGAGAIGQLFAAHLRKQGHDVTLLMRSNKKVDVFNKLAKNILHVTNIYASQEPNKTIWSVNGVKAETAQANDQQNYTEPIESLLVATKTYSTLEAVESIWSRLTKESVVVFFGNGMGTAQRIIDSAKMKNLPYIPSFVLATTSHGCLVPIDSNNSHFNVHHTGFSSAAIASEALPGTIIDNPRIGATIKDLESLNLNIKAMPPDEIEYSLLKKLAINAVVNPIVALVEYQNGILLESENAFNMIQNLCQEISSIYSSKYPKLACRFKPEMLEDAVISVIRDTKNNRASMLQDITKMQPTEIDAINGFICEMAKSAGLAAPLVTQLYHLIKIKESKSHNKSK</sequence>
<evidence type="ECO:0000313" key="10">
    <source>
        <dbReference type="Proteomes" id="UP001150538"/>
    </source>
</evidence>
<organism evidence="9 10">
    <name type="scientific">Mycoemilia scoparia</name>
    <dbReference type="NCBI Taxonomy" id="417184"/>
    <lineage>
        <taxon>Eukaryota</taxon>
        <taxon>Fungi</taxon>
        <taxon>Fungi incertae sedis</taxon>
        <taxon>Zoopagomycota</taxon>
        <taxon>Kickxellomycotina</taxon>
        <taxon>Kickxellomycetes</taxon>
        <taxon>Kickxellales</taxon>
        <taxon>Kickxellaceae</taxon>
        <taxon>Mycoemilia</taxon>
    </lineage>
</organism>
<keyword evidence="10" id="KW-1185">Reference proteome</keyword>
<dbReference type="SUPFAM" id="SSF48179">
    <property type="entry name" value="6-phosphogluconate dehydrogenase C-terminal domain-like"/>
    <property type="match status" value="1"/>
</dbReference>
<reference evidence="9" key="1">
    <citation type="submission" date="2022-07" db="EMBL/GenBank/DDBJ databases">
        <title>Phylogenomic reconstructions and comparative analyses of Kickxellomycotina fungi.</title>
        <authorList>
            <person name="Reynolds N.K."/>
            <person name="Stajich J.E."/>
            <person name="Barry K."/>
            <person name="Grigoriev I.V."/>
            <person name="Crous P."/>
            <person name="Smith M.E."/>
        </authorList>
    </citation>
    <scope>NUCLEOTIDE SEQUENCE</scope>
    <source>
        <strain evidence="9">NBRC 100468</strain>
    </source>
</reference>
<dbReference type="GO" id="GO:0008677">
    <property type="term" value="F:2-dehydropantoate 2-reductase activity"/>
    <property type="evidence" value="ECO:0007669"/>
    <property type="project" value="UniProtKB-EC"/>
</dbReference>
<dbReference type="EC" id="1.1.1.169" evidence="2 6"/>
<evidence type="ECO:0000256" key="6">
    <source>
        <dbReference type="RuleBase" id="RU362068"/>
    </source>
</evidence>
<dbReference type="GO" id="GO:0005739">
    <property type="term" value="C:mitochondrion"/>
    <property type="evidence" value="ECO:0007669"/>
    <property type="project" value="TreeGrafter"/>
</dbReference>
<evidence type="ECO:0000313" key="9">
    <source>
        <dbReference type="EMBL" id="KAJ1916457.1"/>
    </source>
</evidence>
<dbReference type="Proteomes" id="UP001150538">
    <property type="component" value="Unassembled WGS sequence"/>
</dbReference>
<dbReference type="Pfam" id="PF08546">
    <property type="entry name" value="ApbA_C"/>
    <property type="match status" value="1"/>
</dbReference>
<evidence type="ECO:0000259" key="8">
    <source>
        <dbReference type="Pfam" id="PF08546"/>
    </source>
</evidence>
<comment type="similarity">
    <text evidence="1 6">Belongs to the ketopantoate reductase family.</text>
</comment>
<dbReference type="OrthoDB" id="73846at2759"/>
<dbReference type="EMBL" id="JANBPU010000102">
    <property type="protein sequence ID" value="KAJ1916457.1"/>
    <property type="molecule type" value="Genomic_DNA"/>
</dbReference>
<comment type="catalytic activity">
    <reaction evidence="6">
        <text>(R)-pantoate + NADP(+) = 2-dehydropantoate + NADPH + H(+)</text>
        <dbReference type="Rhea" id="RHEA:16233"/>
        <dbReference type="ChEBI" id="CHEBI:11561"/>
        <dbReference type="ChEBI" id="CHEBI:15378"/>
        <dbReference type="ChEBI" id="CHEBI:15980"/>
        <dbReference type="ChEBI" id="CHEBI:57783"/>
        <dbReference type="ChEBI" id="CHEBI:58349"/>
        <dbReference type="EC" id="1.1.1.169"/>
    </reaction>
</comment>
<dbReference type="NCBIfam" id="TIGR00745">
    <property type="entry name" value="apbA_panE"/>
    <property type="match status" value="1"/>
</dbReference>
<evidence type="ECO:0000256" key="1">
    <source>
        <dbReference type="ARBA" id="ARBA00007870"/>
    </source>
</evidence>
<evidence type="ECO:0000256" key="5">
    <source>
        <dbReference type="ARBA" id="ARBA00032024"/>
    </source>
</evidence>
<dbReference type="Pfam" id="PF02558">
    <property type="entry name" value="ApbA"/>
    <property type="match status" value="1"/>
</dbReference>
<dbReference type="PANTHER" id="PTHR43765">
    <property type="entry name" value="2-DEHYDROPANTOATE 2-REDUCTASE-RELATED"/>
    <property type="match status" value="1"/>
</dbReference>
<dbReference type="InterPro" id="IPR036291">
    <property type="entry name" value="NAD(P)-bd_dom_sf"/>
</dbReference>
<comment type="function">
    <text evidence="6">Catalyzes the NADPH-dependent reduction of ketopantoate into pantoic acid.</text>
</comment>
<dbReference type="PANTHER" id="PTHR43765:SF2">
    <property type="entry name" value="2-DEHYDROPANTOATE 2-REDUCTASE"/>
    <property type="match status" value="1"/>
</dbReference>
<dbReference type="InterPro" id="IPR050838">
    <property type="entry name" value="Ketopantoate_reductase"/>
</dbReference>
<dbReference type="SUPFAM" id="SSF51735">
    <property type="entry name" value="NAD(P)-binding Rossmann-fold domains"/>
    <property type="match status" value="1"/>
</dbReference>
<keyword evidence="3 6" id="KW-0521">NADP</keyword>
<proteinExistence type="inferred from homology"/>
<dbReference type="InterPro" id="IPR013752">
    <property type="entry name" value="KPA_reductase"/>
</dbReference>
<dbReference type="InterPro" id="IPR013328">
    <property type="entry name" value="6PGD_dom2"/>
</dbReference>
<feature type="domain" description="Ketopantoate reductase N-terminal" evidence="7">
    <location>
        <begin position="4"/>
        <end position="133"/>
    </location>
</feature>
<dbReference type="InterPro" id="IPR008927">
    <property type="entry name" value="6-PGluconate_DH-like_C_sf"/>
</dbReference>
<name>A0A9W7ZY04_9FUNG</name>
<dbReference type="InterPro" id="IPR003710">
    <property type="entry name" value="ApbA"/>
</dbReference>
<evidence type="ECO:0000259" key="7">
    <source>
        <dbReference type="Pfam" id="PF02558"/>
    </source>
</evidence>
<dbReference type="GO" id="GO:0050661">
    <property type="term" value="F:NADP binding"/>
    <property type="evidence" value="ECO:0007669"/>
    <property type="project" value="TreeGrafter"/>
</dbReference>
<evidence type="ECO:0000256" key="4">
    <source>
        <dbReference type="ARBA" id="ARBA00023002"/>
    </source>
</evidence>
<dbReference type="GO" id="GO:0015940">
    <property type="term" value="P:pantothenate biosynthetic process"/>
    <property type="evidence" value="ECO:0007669"/>
    <property type="project" value="InterPro"/>
</dbReference>
<comment type="caution">
    <text evidence="9">The sequence shown here is derived from an EMBL/GenBank/DDBJ whole genome shotgun (WGS) entry which is preliminary data.</text>
</comment>
<dbReference type="Gene3D" id="1.10.1040.10">
    <property type="entry name" value="N-(1-d-carboxylethyl)-l-norvaline Dehydrogenase, domain 2"/>
    <property type="match status" value="1"/>
</dbReference>
<keyword evidence="4 6" id="KW-0560">Oxidoreductase</keyword>
<dbReference type="InterPro" id="IPR013332">
    <property type="entry name" value="KPR_N"/>
</dbReference>
<dbReference type="AlphaFoldDB" id="A0A9W7ZY04"/>
<feature type="domain" description="Ketopantoate reductase C-terminal" evidence="8">
    <location>
        <begin position="212"/>
        <end position="339"/>
    </location>
</feature>
<dbReference type="Gene3D" id="3.40.50.720">
    <property type="entry name" value="NAD(P)-binding Rossmann-like Domain"/>
    <property type="match status" value="1"/>
</dbReference>